<name>A0A0E9TP15_ANGAN</name>
<accession>A0A0E9TP15</accession>
<dbReference type="EMBL" id="GBXM01053276">
    <property type="protein sequence ID" value="JAH55301.1"/>
    <property type="molecule type" value="Transcribed_RNA"/>
</dbReference>
<dbReference type="AlphaFoldDB" id="A0A0E9TP15"/>
<reference evidence="1" key="1">
    <citation type="submission" date="2014-11" db="EMBL/GenBank/DDBJ databases">
        <authorList>
            <person name="Amaro Gonzalez C."/>
        </authorList>
    </citation>
    <scope>NUCLEOTIDE SEQUENCE</scope>
</reference>
<organism evidence="1">
    <name type="scientific">Anguilla anguilla</name>
    <name type="common">European freshwater eel</name>
    <name type="synonym">Muraena anguilla</name>
    <dbReference type="NCBI Taxonomy" id="7936"/>
    <lineage>
        <taxon>Eukaryota</taxon>
        <taxon>Metazoa</taxon>
        <taxon>Chordata</taxon>
        <taxon>Craniata</taxon>
        <taxon>Vertebrata</taxon>
        <taxon>Euteleostomi</taxon>
        <taxon>Actinopterygii</taxon>
        <taxon>Neopterygii</taxon>
        <taxon>Teleostei</taxon>
        <taxon>Anguilliformes</taxon>
        <taxon>Anguillidae</taxon>
        <taxon>Anguilla</taxon>
    </lineage>
</organism>
<sequence>MIIARRSCCKIAPNSADTNQWFSSIRSTQAS</sequence>
<protein>
    <submittedName>
        <fullName evidence="1">Uncharacterized protein</fullName>
    </submittedName>
</protein>
<evidence type="ECO:0000313" key="1">
    <source>
        <dbReference type="EMBL" id="JAH55301.1"/>
    </source>
</evidence>
<reference evidence="1" key="2">
    <citation type="journal article" date="2015" name="Fish Shellfish Immunol.">
        <title>Early steps in the European eel (Anguilla anguilla)-Vibrio vulnificus interaction in the gills: Role of the RtxA13 toxin.</title>
        <authorList>
            <person name="Callol A."/>
            <person name="Pajuelo D."/>
            <person name="Ebbesson L."/>
            <person name="Teles M."/>
            <person name="MacKenzie S."/>
            <person name="Amaro C."/>
        </authorList>
    </citation>
    <scope>NUCLEOTIDE SEQUENCE</scope>
</reference>
<proteinExistence type="predicted"/>